<dbReference type="GO" id="GO:0005975">
    <property type="term" value="P:carbohydrate metabolic process"/>
    <property type="evidence" value="ECO:0007669"/>
    <property type="project" value="InterPro"/>
</dbReference>
<evidence type="ECO:0000256" key="2">
    <source>
        <dbReference type="ARBA" id="ARBA00022801"/>
    </source>
</evidence>
<gene>
    <name evidence="5" type="ORF">DY367_07490</name>
</gene>
<keyword evidence="3" id="KW-0732">Signal</keyword>
<dbReference type="InterPro" id="IPR002509">
    <property type="entry name" value="NODB_dom"/>
</dbReference>
<dbReference type="PROSITE" id="PS51677">
    <property type="entry name" value="NODB"/>
    <property type="match status" value="1"/>
</dbReference>
<keyword evidence="2" id="KW-0378">Hydrolase</keyword>
<dbReference type="PANTHER" id="PTHR10587:SF133">
    <property type="entry name" value="CHITIN DEACETYLASE 1-RELATED"/>
    <property type="match status" value="1"/>
</dbReference>
<evidence type="ECO:0000259" key="4">
    <source>
        <dbReference type="PROSITE" id="PS51677"/>
    </source>
</evidence>
<reference evidence="5 6" key="1">
    <citation type="submission" date="2018-08" db="EMBL/GenBank/DDBJ databases">
        <title>Achromobacter xylosoxidans Genome sequencing and assembly.</title>
        <authorList>
            <person name="Wang R."/>
            <person name="Rensing C."/>
            <person name="Li Y."/>
        </authorList>
    </citation>
    <scope>NUCLEOTIDE SEQUENCE [LARGE SCALE GENOMIC DNA]</scope>
    <source>
        <strain evidence="5 6">GD003A</strain>
    </source>
</reference>
<dbReference type="SUPFAM" id="SSF88713">
    <property type="entry name" value="Glycoside hydrolase/deacetylase"/>
    <property type="match status" value="1"/>
</dbReference>
<name>A0A424WGF7_ALCXX</name>
<comment type="caution">
    <text evidence="5">The sequence shown here is derived from an EMBL/GenBank/DDBJ whole genome shotgun (WGS) entry which is preliminary data.</text>
</comment>
<proteinExistence type="predicted"/>
<protein>
    <submittedName>
        <fullName evidence="5">Polysaccharide deacetylase</fullName>
    </submittedName>
</protein>
<dbReference type="Gene3D" id="3.20.20.370">
    <property type="entry name" value="Glycoside hydrolase/deacetylase"/>
    <property type="match status" value="1"/>
</dbReference>
<organism evidence="5 6">
    <name type="scientific">Alcaligenes xylosoxydans xylosoxydans</name>
    <name type="common">Achromobacter xylosoxidans</name>
    <dbReference type="NCBI Taxonomy" id="85698"/>
    <lineage>
        <taxon>Bacteria</taxon>
        <taxon>Pseudomonadati</taxon>
        <taxon>Pseudomonadota</taxon>
        <taxon>Betaproteobacteria</taxon>
        <taxon>Burkholderiales</taxon>
        <taxon>Alcaligenaceae</taxon>
        <taxon>Achromobacter</taxon>
    </lineage>
</organism>
<accession>A0A424WGF7</accession>
<feature type="chain" id="PRO_5019014251" evidence="3">
    <location>
        <begin position="25"/>
        <end position="305"/>
    </location>
</feature>
<evidence type="ECO:0000313" key="6">
    <source>
        <dbReference type="Proteomes" id="UP000285324"/>
    </source>
</evidence>
<evidence type="ECO:0000256" key="1">
    <source>
        <dbReference type="ARBA" id="ARBA00022723"/>
    </source>
</evidence>
<dbReference type="GO" id="GO:0046872">
    <property type="term" value="F:metal ion binding"/>
    <property type="evidence" value="ECO:0007669"/>
    <property type="project" value="UniProtKB-KW"/>
</dbReference>
<dbReference type="Proteomes" id="UP000285324">
    <property type="component" value="Unassembled WGS sequence"/>
</dbReference>
<feature type="domain" description="NodB homology" evidence="4">
    <location>
        <begin position="25"/>
        <end position="247"/>
    </location>
</feature>
<dbReference type="EMBL" id="QVXO01000008">
    <property type="protein sequence ID" value="RPJ92341.1"/>
    <property type="molecule type" value="Genomic_DNA"/>
</dbReference>
<dbReference type="InterPro" id="IPR011330">
    <property type="entry name" value="Glyco_hydro/deAcase_b/a-brl"/>
</dbReference>
<keyword evidence="1" id="KW-0479">Metal-binding</keyword>
<evidence type="ECO:0000313" key="5">
    <source>
        <dbReference type="EMBL" id="RPJ92341.1"/>
    </source>
</evidence>
<dbReference type="PANTHER" id="PTHR10587">
    <property type="entry name" value="GLYCOSYL TRANSFERASE-RELATED"/>
    <property type="match status" value="1"/>
</dbReference>
<feature type="signal peptide" evidence="3">
    <location>
        <begin position="1"/>
        <end position="24"/>
    </location>
</feature>
<sequence>MASRFSLRRIFAVGFSLWASWCSAQTVALTFDDGLDPDKQPQAALWNSQLLEALQKHGIQSALFPALRSIGGADGLALVAQWSRAGHWVGNHTASHRSLADPKVSLEAFIADVKSADAALRSLPTFVPMLRFPYLKEGDTQAKRDGMRDWMAQNRYRNGLVSIDASDWYYSRVYADHMKAGDTARAQRVKQRYVRHLLDRAAYYDGLAREVLGRSPKHVMLLHTNQLNAAALPDVIAALNAQGWTIAPASAAFEDPLYAQAPDTLPAGESIVWALAKAGKLADLRYPAEGSEYEEPLLREAGLLP</sequence>
<dbReference type="AlphaFoldDB" id="A0A424WGF7"/>
<dbReference type="OrthoDB" id="115239at2"/>
<dbReference type="InterPro" id="IPR050248">
    <property type="entry name" value="Polysacc_deacetylase_ArnD"/>
</dbReference>
<dbReference type="GO" id="GO:0016020">
    <property type="term" value="C:membrane"/>
    <property type="evidence" value="ECO:0007669"/>
    <property type="project" value="TreeGrafter"/>
</dbReference>
<dbReference type="RefSeq" id="WP_118932113.1">
    <property type="nucleotide sequence ID" value="NZ_CP061008.1"/>
</dbReference>
<evidence type="ECO:0000256" key="3">
    <source>
        <dbReference type="SAM" id="SignalP"/>
    </source>
</evidence>
<dbReference type="Pfam" id="PF01522">
    <property type="entry name" value="Polysacc_deac_1"/>
    <property type="match status" value="1"/>
</dbReference>
<dbReference type="GO" id="GO:0016810">
    <property type="term" value="F:hydrolase activity, acting on carbon-nitrogen (but not peptide) bonds"/>
    <property type="evidence" value="ECO:0007669"/>
    <property type="project" value="InterPro"/>
</dbReference>